<dbReference type="InterPro" id="IPR024455">
    <property type="entry name" value="Phage_capsid"/>
</dbReference>
<feature type="domain" description="Phage capsid-like C-terminal" evidence="2">
    <location>
        <begin position="153"/>
        <end position="422"/>
    </location>
</feature>
<dbReference type="OrthoDB" id="8444243at2"/>
<dbReference type="KEGG" id="srt:Srot_1164"/>
<keyword evidence="4" id="KW-1185">Reference proteome</keyword>
<gene>
    <name evidence="3" type="ordered locus">Srot_1164</name>
</gene>
<evidence type="ECO:0000313" key="3">
    <source>
        <dbReference type="EMBL" id="ADG97636.1"/>
    </source>
</evidence>
<dbReference type="InterPro" id="IPR054612">
    <property type="entry name" value="Phage_capsid-like_C"/>
</dbReference>
<dbReference type="eggNOG" id="COG4653">
    <property type="taxonomic scope" value="Bacteria"/>
</dbReference>
<evidence type="ECO:0000259" key="2">
    <source>
        <dbReference type="Pfam" id="PF05065"/>
    </source>
</evidence>
<organism evidence="3 4">
    <name type="scientific">Segniliparus rotundus (strain ATCC BAA-972 / CDC 1076 / CIP 108378 / DSM 44985 / JCM 13578)</name>
    <dbReference type="NCBI Taxonomy" id="640132"/>
    <lineage>
        <taxon>Bacteria</taxon>
        <taxon>Bacillati</taxon>
        <taxon>Actinomycetota</taxon>
        <taxon>Actinomycetes</taxon>
        <taxon>Mycobacteriales</taxon>
        <taxon>Segniliparaceae</taxon>
        <taxon>Segniliparus</taxon>
    </lineage>
</organism>
<protein>
    <submittedName>
        <fullName evidence="3">Putative phage capsid protein</fullName>
    </submittedName>
</protein>
<dbReference type="AlphaFoldDB" id="D6ZFB2"/>
<dbReference type="SUPFAM" id="SSF56563">
    <property type="entry name" value="Major capsid protein gp5"/>
    <property type="match status" value="1"/>
</dbReference>
<proteinExistence type="predicted"/>
<dbReference type="Gene3D" id="3.30.2320.10">
    <property type="entry name" value="hypothetical protein PF0899 domain"/>
    <property type="match status" value="1"/>
</dbReference>
<dbReference type="Pfam" id="PF05065">
    <property type="entry name" value="Phage_capsid"/>
    <property type="match status" value="1"/>
</dbReference>
<reference evidence="3 4" key="1">
    <citation type="journal article" date="2010" name="Stand. Genomic Sci.">
        <title>Complete genome sequence of Segniliparus rotundus type strain (CDC 1076).</title>
        <authorList>
            <person name="Sikorski J."/>
            <person name="Lapidus A."/>
            <person name="Copeland A."/>
            <person name="Misra M."/>
            <person name="Glavina Del Rio T."/>
            <person name="Nolan M."/>
            <person name="Lucas S."/>
            <person name="Chen F."/>
            <person name="Tice H."/>
            <person name="Cheng J.F."/>
            <person name="Jando M."/>
            <person name="Schneider S."/>
            <person name="Bruce D."/>
            <person name="Goodwin L."/>
            <person name="Pitluck S."/>
            <person name="Liolios K."/>
            <person name="Mikhailova N."/>
            <person name="Pati A."/>
            <person name="Ivanova N."/>
            <person name="Mavromatis K."/>
            <person name="Chen A."/>
            <person name="Palaniappan K."/>
            <person name="Chertkov O."/>
            <person name="Land M."/>
            <person name="Hauser L."/>
            <person name="Chang Y.J."/>
            <person name="Jeffries C.D."/>
            <person name="Brettin T."/>
            <person name="Detter J.C."/>
            <person name="Han C."/>
            <person name="Rohde M."/>
            <person name="Goker M."/>
            <person name="Bristow J."/>
            <person name="Eisen J.A."/>
            <person name="Markowitz V."/>
            <person name="Hugenholtz P."/>
            <person name="Kyrpides N.C."/>
            <person name="Klenk H.P."/>
        </authorList>
    </citation>
    <scope>NUCLEOTIDE SEQUENCE [LARGE SCALE GENOMIC DNA]</scope>
    <source>
        <strain evidence="4">ATCC BAA-972 / CDC 1076 / CIP 108378 / DSM 44985 / JCM 13578</strain>
    </source>
</reference>
<comment type="subcellular location">
    <subcellularLocation>
        <location evidence="1">Virion</location>
    </subcellularLocation>
</comment>
<dbReference type="Gene3D" id="3.30.2400.10">
    <property type="entry name" value="Major capsid protein gp5"/>
    <property type="match status" value="1"/>
</dbReference>
<name>D6ZFB2_SEGRD</name>
<dbReference type="STRING" id="640132.Srot_1164"/>
<accession>D6ZFB2</accession>
<dbReference type="Proteomes" id="UP000002247">
    <property type="component" value="Chromosome"/>
</dbReference>
<evidence type="ECO:0000256" key="1">
    <source>
        <dbReference type="ARBA" id="ARBA00004328"/>
    </source>
</evidence>
<sequence>MTTTVAENPLLKERAEAHEQAKAILDGAKAAGGDLSPEDAERVRSLIEQVKGFDVKLKSQRESSELQRAIDQLVPDASKALAHPGWQLDPGRAPARSLGEHFLKHAGQRLQEIKGVSGATATAPEWVPAGRKAADDVQVTGGPDGPYRDWLTDVDRSLQRQKRERPVVADLIGSGSISGQAIRYYLEGSIEGDFATVPEGGRKPQMHLTEPTPVTDHVTKVAAFIHLTDETLEDLPLVQSEIDNRLLYTLSVFEERQLLYGTGQGTDLTGILNRSGLQNEQSANAGDDADSIFRAMTKIATATNYKADGLVIHPLDYQKFRLSRDGNGQYLAGGYFTGQYGQGPVLTDPPLWGLRTIVTPVVAQGKPLVGNFAQGATLYRKGGIRVESTNSDQDDFVYNRVKIRAETRLALAVRCPLAFAKIFLAN</sequence>
<evidence type="ECO:0000313" key="4">
    <source>
        <dbReference type="Proteomes" id="UP000002247"/>
    </source>
</evidence>
<dbReference type="RefSeq" id="WP_013138092.1">
    <property type="nucleotide sequence ID" value="NC_014168.1"/>
</dbReference>
<dbReference type="HOGENOM" id="CLU_051005_1_0_11"/>
<dbReference type="NCBIfam" id="TIGR01554">
    <property type="entry name" value="major_cap_HK97"/>
    <property type="match status" value="1"/>
</dbReference>
<dbReference type="EMBL" id="CP001958">
    <property type="protein sequence ID" value="ADG97636.1"/>
    <property type="molecule type" value="Genomic_DNA"/>
</dbReference>